<protein>
    <recommendedName>
        <fullName evidence="1">At1g61320/AtMIF1 LRR domain-containing protein</fullName>
    </recommendedName>
</protein>
<proteinExistence type="predicted"/>
<dbReference type="InterPro" id="IPR053781">
    <property type="entry name" value="F-box_AtFBL13-like"/>
</dbReference>
<dbReference type="Pfam" id="PF23622">
    <property type="entry name" value="LRR_At1g61320_AtMIF1"/>
    <property type="match status" value="1"/>
</dbReference>
<reference evidence="2 3" key="1">
    <citation type="submission" date="2022-03" db="EMBL/GenBank/DDBJ databases">
        <authorList>
            <person name="Macdonald S."/>
            <person name="Ahmed S."/>
            <person name="Newling K."/>
        </authorList>
    </citation>
    <scope>NUCLEOTIDE SEQUENCE [LARGE SCALE GENOMIC DNA]</scope>
</reference>
<dbReference type="AlphaFoldDB" id="A0ABC8L4S1"/>
<dbReference type="InterPro" id="IPR032675">
    <property type="entry name" value="LRR_dom_sf"/>
</dbReference>
<name>A0ABC8L4S1_ERUVS</name>
<dbReference type="CDD" id="cd22160">
    <property type="entry name" value="F-box_AtFBL13-like"/>
    <property type="match status" value="1"/>
</dbReference>
<evidence type="ECO:0000259" key="1">
    <source>
        <dbReference type="Pfam" id="PF23622"/>
    </source>
</evidence>
<evidence type="ECO:0000313" key="2">
    <source>
        <dbReference type="EMBL" id="CAH8372864.1"/>
    </source>
</evidence>
<sequence length="375" mass="42437">MSQTKMVGDREIEGAEDLISNLPDEILQHILCSNIPTKLAISTSILSRRWRHVWCEVPSLSLFVGTLTTAASVNKTLTRYTAPKTKSFHLRIEYVMKNMSYIYTLIKFAMSHNVENLSLDISSHYYQFKFPDFVYSSSSIKQLNITLILRHWIVPECTVSWTSLQKLSLTCCRLSDESMAKILSGCPVLEKLTLYHCRELEVLDLGKSPRLRALEVIIGNMTVPLRGPRQIVAPHIHYLRFLSSELSCTLVDVASLTEAELEISSVSLNSDLNFPFLHFMVLKMLDKLKNAEKLKLGSSFIQILSKIGDAPFPTLKVKALTLDTKICQYVIPGIERLLKNSPDLDLETLKVRGRTEELIATLSYNKNVTIVPMIS</sequence>
<organism evidence="2 3">
    <name type="scientific">Eruca vesicaria subsp. sativa</name>
    <name type="common">Garden rocket</name>
    <name type="synonym">Eruca sativa</name>
    <dbReference type="NCBI Taxonomy" id="29727"/>
    <lineage>
        <taxon>Eukaryota</taxon>
        <taxon>Viridiplantae</taxon>
        <taxon>Streptophyta</taxon>
        <taxon>Embryophyta</taxon>
        <taxon>Tracheophyta</taxon>
        <taxon>Spermatophyta</taxon>
        <taxon>Magnoliopsida</taxon>
        <taxon>eudicotyledons</taxon>
        <taxon>Gunneridae</taxon>
        <taxon>Pentapetalae</taxon>
        <taxon>rosids</taxon>
        <taxon>malvids</taxon>
        <taxon>Brassicales</taxon>
        <taxon>Brassicaceae</taxon>
        <taxon>Brassiceae</taxon>
        <taxon>Eruca</taxon>
    </lineage>
</organism>
<gene>
    <name evidence="2" type="ORF">ERUC_LOCUS31758</name>
</gene>
<dbReference type="InterPro" id="IPR055357">
    <property type="entry name" value="LRR_At1g61320_AtMIF1"/>
</dbReference>
<dbReference type="SUPFAM" id="SSF52047">
    <property type="entry name" value="RNI-like"/>
    <property type="match status" value="1"/>
</dbReference>
<dbReference type="EMBL" id="CAKOAT010438487">
    <property type="protein sequence ID" value="CAH8372864.1"/>
    <property type="molecule type" value="Genomic_DNA"/>
</dbReference>
<accession>A0ABC8L4S1</accession>
<comment type="caution">
    <text evidence="2">The sequence shown here is derived from an EMBL/GenBank/DDBJ whole genome shotgun (WGS) entry which is preliminary data.</text>
</comment>
<evidence type="ECO:0000313" key="3">
    <source>
        <dbReference type="Proteomes" id="UP001642260"/>
    </source>
</evidence>
<feature type="domain" description="At1g61320/AtMIF1 LRR" evidence="1">
    <location>
        <begin position="84"/>
        <end position="353"/>
    </location>
</feature>
<dbReference type="InterPro" id="IPR044997">
    <property type="entry name" value="F-box_plant"/>
</dbReference>
<dbReference type="Proteomes" id="UP001642260">
    <property type="component" value="Unassembled WGS sequence"/>
</dbReference>
<dbReference type="PANTHER" id="PTHR32153">
    <property type="entry name" value="OJ000223_09.16 PROTEIN"/>
    <property type="match status" value="1"/>
</dbReference>
<dbReference type="SUPFAM" id="SSF81383">
    <property type="entry name" value="F-box domain"/>
    <property type="match status" value="1"/>
</dbReference>
<dbReference type="InterPro" id="IPR036047">
    <property type="entry name" value="F-box-like_dom_sf"/>
</dbReference>
<keyword evidence="3" id="KW-1185">Reference proteome</keyword>
<dbReference type="Gene3D" id="3.80.10.10">
    <property type="entry name" value="Ribonuclease Inhibitor"/>
    <property type="match status" value="1"/>
</dbReference>